<dbReference type="Proteomes" id="UP000714380">
    <property type="component" value="Unassembled WGS sequence"/>
</dbReference>
<keyword evidence="1" id="KW-0812">Transmembrane</keyword>
<dbReference type="EMBL" id="JAEDAH010000032">
    <property type="protein sequence ID" value="MCA6063326.1"/>
    <property type="molecule type" value="Genomic_DNA"/>
</dbReference>
<gene>
    <name evidence="2" type="ORF">I9W95_06865</name>
</gene>
<dbReference type="RefSeq" id="WP_225673224.1">
    <property type="nucleotide sequence ID" value="NZ_JAEDAH010000032.1"/>
</dbReference>
<keyword evidence="3" id="KW-1185">Reference proteome</keyword>
<evidence type="ECO:0000256" key="1">
    <source>
        <dbReference type="SAM" id="Phobius"/>
    </source>
</evidence>
<feature type="transmembrane region" description="Helical" evidence="1">
    <location>
        <begin position="88"/>
        <end position="106"/>
    </location>
</feature>
<comment type="caution">
    <text evidence="2">The sequence shown here is derived from an EMBL/GenBank/DDBJ whole genome shotgun (WGS) entry which is preliminary data.</text>
</comment>
<keyword evidence="1" id="KW-0472">Membrane</keyword>
<organism evidence="2 3">
    <name type="scientific">Thalassolituus marinus</name>
    <dbReference type="NCBI Taxonomy" id="671053"/>
    <lineage>
        <taxon>Bacteria</taxon>
        <taxon>Pseudomonadati</taxon>
        <taxon>Pseudomonadota</taxon>
        <taxon>Gammaproteobacteria</taxon>
        <taxon>Oceanospirillales</taxon>
        <taxon>Oceanospirillaceae</taxon>
        <taxon>Thalassolituus</taxon>
    </lineage>
</organism>
<reference evidence="2 3" key="1">
    <citation type="submission" date="2020-12" db="EMBL/GenBank/DDBJ databases">
        <title>Novel Thalassolituus-related marine hydrocarbonoclastic bacteria mediated algae-derived hydrocarbons mineralization in twilight zone of the northern South China Sea.</title>
        <authorList>
            <person name="Dong C."/>
        </authorList>
    </citation>
    <scope>NUCLEOTIDE SEQUENCE [LARGE SCALE GENOMIC DNA]</scope>
    <source>
        <strain evidence="2 3">IMCC1826</strain>
    </source>
</reference>
<sequence length="120" mass="13352">MSEQNPAQLPEPDSDQNDAVRTAALVGYLCMIAGYFTGIFWLIGGIWCMVKRSDADGSRYAGHLNNLISIFWWGLGLTIIGFVLSPFIIGYFILLGVFIWSVYRIVKGMALLTSNKPFPL</sequence>
<feature type="transmembrane region" description="Helical" evidence="1">
    <location>
        <begin position="25"/>
        <end position="50"/>
    </location>
</feature>
<keyword evidence="1" id="KW-1133">Transmembrane helix</keyword>
<protein>
    <recommendedName>
        <fullName evidence="4">DUF4870 domain-containing protein</fullName>
    </recommendedName>
</protein>
<evidence type="ECO:0008006" key="4">
    <source>
        <dbReference type="Google" id="ProtNLM"/>
    </source>
</evidence>
<name>A0ABS7ZNN8_9GAMM</name>
<proteinExistence type="predicted"/>
<evidence type="ECO:0000313" key="3">
    <source>
        <dbReference type="Proteomes" id="UP000714380"/>
    </source>
</evidence>
<accession>A0ABS7ZNN8</accession>
<evidence type="ECO:0000313" key="2">
    <source>
        <dbReference type="EMBL" id="MCA6063326.1"/>
    </source>
</evidence>
<feature type="transmembrane region" description="Helical" evidence="1">
    <location>
        <begin position="62"/>
        <end position="82"/>
    </location>
</feature>